<dbReference type="InterPro" id="IPR029052">
    <property type="entry name" value="Metallo-depent_PP-like"/>
</dbReference>
<dbReference type="SMART" id="SM00854">
    <property type="entry name" value="PGA_cap"/>
    <property type="match status" value="1"/>
</dbReference>
<dbReference type="Pfam" id="PF09587">
    <property type="entry name" value="PGA_cap"/>
    <property type="match status" value="1"/>
</dbReference>
<sequence>MTRLSLLCFMTLGILCQSCSAETQTHFSQKIADFGDTVTYTATTYKNDVVSYVAHKVDDFEYNPNQGSSTIVSDEIIISDGDLLFGHGDDTATPNKDGLINIVAVGDIMIGSSFPNVGFLPPNDGRDSFKYVKPHLKGDVVFGNLEGVLLDEGNSTKCPNTPAIDPETGQPKPMTCYAFRMPTRYAKIIKDAGFNVLSLANNHTGDFGDVGRTSTKNTLADVGIYYAGLLSKPTTTFTKNGVKYGMVAFAPNIGTLSINDLETAKRYVKELDKKVDIVIVSFHGGAEGANHVRVPKTTEMYLNENRGDVYKFSHSLIDVGADIVIGHGPHVTRAVEVYKDRFIAYSLGNFNTYGVFNVRGLNGIAPIVNVTMQTDGKFVSADVVSIYQTKENGLMIDKNNRAFGELKRLTELDFPNSGLVFRDNKITRSSK</sequence>
<dbReference type="Gene3D" id="3.60.21.10">
    <property type="match status" value="1"/>
</dbReference>
<feature type="signal peptide" evidence="2">
    <location>
        <begin position="1"/>
        <end position="21"/>
    </location>
</feature>
<dbReference type="EMBL" id="LZMS01000058">
    <property type="protein sequence ID" value="OBX62876.1"/>
    <property type="molecule type" value="Genomic_DNA"/>
</dbReference>
<proteinExistence type="inferred from homology"/>
<protein>
    <submittedName>
        <fullName evidence="4">Capsule biosynthesis protein CapA</fullName>
    </submittedName>
</protein>
<keyword evidence="2" id="KW-0732">Signal</keyword>
<evidence type="ECO:0000259" key="3">
    <source>
        <dbReference type="SMART" id="SM00854"/>
    </source>
</evidence>
<dbReference type="PANTHER" id="PTHR33393">
    <property type="entry name" value="POLYGLUTAMINE SYNTHESIS ACCESSORY PROTEIN RV0574C-RELATED"/>
    <property type="match status" value="1"/>
</dbReference>
<feature type="chain" id="PRO_5008612075" evidence="2">
    <location>
        <begin position="22"/>
        <end position="431"/>
    </location>
</feature>
<gene>
    <name evidence="4" type="ORF">A9309_06930</name>
</gene>
<evidence type="ECO:0000256" key="1">
    <source>
        <dbReference type="ARBA" id="ARBA00005662"/>
    </source>
</evidence>
<dbReference type="InterPro" id="IPR052169">
    <property type="entry name" value="CW_Biosynth-Accessory"/>
</dbReference>
<evidence type="ECO:0000256" key="2">
    <source>
        <dbReference type="SAM" id="SignalP"/>
    </source>
</evidence>
<reference evidence="4 5" key="1">
    <citation type="submission" date="2016-06" db="EMBL/GenBank/DDBJ databases">
        <title>Draft genome of Moraxella lacunata CCUG 57757A.</title>
        <authorList>
            <person name="Salva-Serra F."/>
            <person name="Engstrom-Jakobsson H."/>
            <person name="Thorell K."/>
            <person name="Gonzales-Siles L."/>
            <person name="Karlsson R."/>
            <person name="Boulund F."/>
            <person name="Engstrand L."/>
            <person name="Kristiansson E."/>
            <person name="Moore E."/>
        </authorList>
    </citation>
    <scope>NUCLEOTIDE SEQUENCE [LARGE SCALE GENOMIC DNA]</scope>
    <source>
        <strain evidence="4 5">CCUG 57757A</strain>
    </source>
</reference>
<evidence type="ECO:0000313" key="4">
    <source>
        <dbReference type="EMBL" id="OBX62876.1"/>
    </source>
</evidence>
<evidence type="ECO:0000313" key="5">
    <source>
        <dbReference type="Proteomes" id="UP000092607"/>
    </source>
</evidence>
<dbReference type="PANTHER" id="PTHR33393:SF11">
    <property type="entry name" value="POLYGLUTAMINE SYNTHESIS ACCESSORY PROTEIN RV0574C-RELATED"/>
    <property type="match status" value="1"/>
</dbReference>
<dbReference type="AlphaFoldDB" id="A0A1B8Q240"/>
<organism evidence="4 5">
    <name type="scientific">Moraxella lacunata</name>
    <dbReference type="NCBI Taxonomy" id="477"/>
    <lineage>
        <taxon>Bacteria</taxon>
        <taxon>Pseudomonadati</taxon>
        <taxon>Pseudomonadota</taxon>
        <taxon>Gammaproteobacteria</taxon>
        <taxon>Moraxellales</taxon>
        <taxon>Moraxellaceae</taxon>
        <taxon>Moraxella</taxon>
    </lineage>
</organism>
<accession>A0A1B8Q240</accession>
<comment type="similarity">
    <text evidence="1">Belongs to the CapA family.</text>
</comment>
<dbReference type="Proteomes" id="UP000092607">
    <property type="component" value="Unassembled WGS sequence"/>
</dbReference>
<dbReference type="CDD" id="cd07381">
    <property type="entry name" value="MPP_CapA"/>
    <property type="match status" value="1"/>
</dbReference>
<dbReference type="RefSeq" id="WP_065255007.1">
    <property type="nucleotide sequence ID" value="NZ_JARDJM010000007.1"/>
</dbReference>
<name>A0A1B8Q240_MORLA</name>
<dbReference type="InterPro" id="IPR019079">
    <property type="entry name" value="Capsule_synth_CapA"/>
</dbReference>
<feature type="domain" description="Capsule synthesis protein CapA" evidence="3">
    <location>
        <begin position="101"/>
        <end position="354"/>
    </location>
</feature>
<dbReference type="SUPFAM" id="SSF56300">
    <property type="entry name" value="Metallo-dependent phosphatases"/>
    <property type="match status" value="1"/>
</dbReference>
<comment type="caution">
    <text evidence="4">The sequence shown here is derived from an EMBL/GenBank/DDBJ whole genome shotgun (WGS) entry which is preliminary data.</text>
</comment>